<dbReference type="Gene3D" id="3.40.30.10">
    <property type="entry name" value="Glutaredoxin"/>
    <property type="match status" value="1"/>
</dbReference>
<dbReference type="EMBL" id="CP016282">
    <property type="protein sequence ID" value="ANP72199.1"/>
    <property type="molecule type" value="Genomic_DNA"/>
</dbReference>
<dbReference type="PANTHER" id="PTHR45663:SF11">
    <property type="entry name" value="GEO12009P1"/>
    <property type="match status" value="1"/>
</dbReference>
<name>A0A1B1BHY5_9MICO</name>
<organism evidence="8 9">
    <name type="scientific">Cryobacterium arcticum</name>
    <dbReference type="NCBI Taxonomy" id="670052"/>
    <lineage>
        <taxon>Bacteria</taxon>
        <taxon>Bacillati</taxon>
        <taxon>Actinomycetota</taxon>
        <taxon>Actinomycetes</taxon>
        <taxon>Micrococcales</taxon>
        <taxon>Microbacteriaceae</taxon>
        <taxon>Cryobacterium</taxon>
    </lineage>
</organism>
<keyword evidence="9" id="KW-1185">Reference proteome</keyword>
<dbReference type="InterPro" id="IPR017937">
    <property type="entry name" value="Thioredoxin_CS"/>
</dbReference>
<comment type="similarity">
    <text evidence="1">Belongs to the thioredoxin family.</text>
</comment>
<dbReference type="GO" id="GO:0015035">
    <property type="term" value="F:protein-disulfide reductase activity"/>
    <property type="evidence" value="ECO:0007669"/>
    <property type="project" value="UniProtKB-UniRule"/>
</dbReference>
<keyword evidence="4" id="KW-1015">Disulfide bond</keyword>
<accession>A0A1B1BHY5</accession>
<dbReference type="Pfam" id="PF00085">
    <property type="entry name" value="Thioredoxin"/>
    <property type="match status" value="1"/>
</dbReference>
<protein>
    <recommendedName>
        <fullName evidence="6">Thioredoxin</fullName>
    </recommendedName>
</protein>
<dbReference type="PRINTS" id="PR00421">
    <property type="entry name" value="THIOREDOXIN"/>
</dbReference>
<evidence type="ECO:0000256" key="3">
    <source>
        <dbReference type="ARBA" id="ARBA00022982"/>
    </source>
</evidence>
<dbReference type="AlphaFoldDB" id="A0A1B1BHY5"/>
<dbReference type="FunFam" id="3.40.30.10:FF:000001">
    <property type="entry name" value="Thioredoxin"/>
    <property type="match status" value="1"/>
</dbReference>
<dbReference type="Proteomes" id="UP000092582">
    <property type="component" value="Chromosome 1"/>
</dbReference>
<gene>
    <name evidence="8" type="ORF">PA27867_1233</name>
</gene>
<dbReference type="KEGG" id="cart:PA27867_1233"/>
<keyword evidence="3" id="KW-0249">Electron transport</keyword>
<dbReference type="InterPro" id="IPR036249">
    <property type="entry name" value="Thioredoxin-like_sf"/>
</dbReference>
<dbReference type="GO" id="GO:0005829">
    <property type="term" value="C:cytosol"/>
    <property type="evidence" value="ECO:0007669"/>
    <property type="project" value="TreeGrafter"/>
</dbReference>
<proteinExistence type="inferred from homology"/>
<evidence type="ECO:0000256" key="5">
    <source>
        <dbReference type="ARBA" id="ARBA00023284"/>
    </source>
</evidence>
<evidence type="ECO:0000256" key="2">
    <source>
        <dbReference type="ARBA" id="ARBA00022448"/>
    </source>
</evidence>
<evidence type="ECO:0000256" key="4">
    <source>
        <dbReference type="ARBA" id="ARBA00023157"/>
    </source>
</evidence>
<dbReference type="InterPro" id="IPR005746">
    <property type="entry name" value="Thioredoxin"/>
</dbReference>
<evidence type="ECO:0000313" key="9">
    <source>
        <dbReference type="Proteomes" id="UP000092582"/>
    </source>
</evidence>
<evidence type="ECO:0000256" key="1">
    <source>
        <dbReference type="ARBA" id="ARBA00008987"/>
    </source>
</evidence>
<evidence type="ECO:0000256" key="6">
    <source>
        <dbReference type="NCBIfam" id="TIGR01068"/>
    </source>
</evidence>
<dbReference type="PROSITE" id="PS00194">
    <property type="entry name" value="THIOREDOXIN_1"/>
    <property type="match status" value="1"/>
</dbReference>
<evidence type="ECO:0000313" key="8">
    <source>
        <dbReference type="EMBL" id="ANP72199.1"/>
    </source>
</evidence>
<reference evidence="8 9" key="1">
    <citation type="submission" date="2016-06" db="EMBL/GenBank/DDBJ databases">
        <title>Genome sequencing of Cryobacterium arcticum PAMC 27867.</title>
        <authorList>
            <person name="Lee J."/>
            <person name="Kim O.-S."/>
        </authorList>
    </citation>
    <scope>NUCLEOTIDE SEQUENCE [LARGE SCALE GENOMIC DNA]</scope>
    <source>
        <strain evidence="8 9">PAMC 27867</strain>
    </source>
</reference>
<feature type="domain" description="Thioredoxin" evidence="7">
    <location>
        <begin position="42"/>
        <end position="147"/>
    </location>
</feature>
<dbReference type="PROSITE" id="PS51352">
    <property type="entry name" value="THIOREDOXIN_2"/>
    <property type="match status" value="1"/>
</dbReference>
<dbReference type="CDD" id="cd02947">
    <property type="entry name" value="TRX_family"/>
    <property type="match status" value="1"/>
</dbReference>
<sequence>MNMIAKHPAKVVVCPNCGTKNRVRAAADGAPRCGNCHDPLPWIVDTSDADFSTVADESTIPVLVDVWAPWCGPCRMVSPVLEQLATELAGKLKLVKVNADEAPEVSRRFGVQAIPTLVVMHHGQVIDKQIGAAPAGALRSWLTEHLPNEEAAPAVNSPSSRGEDRQ</sequence>
<keyword evidence="2" id="KW-0813">Transport</keyword>
<evidence type="ECO:0000259" key="7">
    <source>
        <dbReference type="PROSITE" id="PS51352"/>
    </source>
</evidence>
<dbReference type="GO" id="GO:0045454">
    <property type="term" value="P:cell redox homeostasis"/>
    <property type="evidence" value="ECO:0007669"/>
    <property type="project" value="TreeGrafter"/>
</dbReference>
<dbReference type="STRING" id="670052.PA27867_1233"/>
<dbReference type="InterPro" id="IPR013766">
    <property type="entry name" value="Thioredoxin_domain"/>
</dbReference>
<dbReference type="PANTHER" id="PTHR45663">
    <property type="entry name" value="GEO12009P1"/>
    <property type="match status" value="1"/>
</dbReference>
<keyword evidence="5" id="KW-0676">Redox-active center</keyword>
<dbReference type="PATRIC" id="fig|670052.7.peg.1283"/>
<dbReference type="NCBIfam" id="TIGR01068">
    <property type="entry name" value="thioredoxin"/>
    <property type="match status" value="1"/>
</dbReference>
<dbReference type="Gene3D" id="2.30.30.380">
    <property type="entry name" value="Zn-finger domain of Sec23/24"/>
    <property type="match status" value="1"/>
</dbReference>
<dbReference type="SUPFAM" id="SSF52833">
    <property type="entry name" value="Thioredoxin-like"/>
    <property type="match status" value="1"/>
</dbReference>